<dbReference type="SUPFAM" id="SSF47413">
    <property type="entry name" value="lambda repressor-like DNA-binding domains"/>
    <property type="match status" value="1"/>
</dbReference>
<sequence length="74" mass="8467">MKDNRTLIRKLREIQLLTIQDVATDLGLPVSSLTQIETCKKGTNAIRAQVIADYFGKPIDDLFEPKFYLAKWRG</sequence>
<reference evidence="3" key="1">
    <citation type="submission" date="2017-02" db="EMBL/GenBank/DDBJ databases">
        <title>Delineation of Paenibacillus larvae strains originating from foulbrood outbreaks.</title>
        <authorList>
            <person name="Beims H."/>
            <person name="Bunk B."/>
            <person name="Sproeer C."/>
            <person name="Mohr K.I."/>
            <person name="Pradella S."/>
            <person name="Guenther G."/>
            <person name="Rohde M."/>
            <person name="von der Ohe W."/>
            <person name="Steinert M."/>
        </authorList>
    </citation>
    <scope>NUCLEOTIDE SEQUENCE [LARGE SCALE GENOMIC DNA]</scope>
    <source>
        <strain evidence="3">Eric_III</strain>
        <plasmid evidence="3">Plasmid unnamed1</plasmid>
    </source>
</reference>
<protein>
    <submittedName>
        <fullName evidence="2">Helix-turn-helix protein</fullName>
    </submittedName>
</protein>
<evidence type="ECO:0000259" key="1">
    <source>
        <dbReference type="PROSITE" id="PS50943"/>
    </source>
</evidence>
<dbReference type="RefSeq" id="WP_104932826.1">
    <property type="nucleotide sequence ID" value="NZ_CP019656.1"/>
</dbReference>
<evidence type="ECO:0000313" key="3">
    <source>
        <dbReference type="Proteomes" id="UP000239833"/>
    </source>
</evidence>
<dbReference type="EMBL" id="CP019656">
    <property type="protein sequence ID" value="AVF28799.1"/>
    <property type="molecule type" value="Genomic_DNA"/>
</dbReference>
<geneLocation type="plasmid" evidence="2">
    <name>unnamed1</name>
</geneLocation>
<accession>A0A2L1U784</accession>
<dbReference type="PROSITE" id="PS50943">
    <property type="entry name" value="HTH_CROC1"/>
    <property type="match status" value="1"/>
</dbReference>
<keyword evidence="2" id="KW-0614">Plasmid</keyword>
<dbReference type="AlphaFoldDB" id="A0A2L1U784"/>
<dbReference type="InterPro" id="IPR010982">
    <property type="entry name" value="Lambda_DNA-bd_dom_sf"/>
</dbReference>
<dbReference type="Proteomes" id="UP000239833">
    <property type="component" value="Plasmid unnamed1"/>
</dbReference>
<dbReference type="InterPro" id="IPR001387">
    <property type="entry name" value="Cro/C1-type_HTH"/>
</dbReference>
<dbReference type="Pfam" id="PF01381">
    <property type="entry name" value="HTH_3"/>
    <property type="match status" value="1"/>
</dbReference>
<dbReference type="CDD" id="cd00093">
    <property type="entry name" value="HTH_XRE"/>
    <property type="match status" value="1"/>
</dbReference>
<feature type="domain" description="HTH cro/C1-type" evidence="1">
    <location>
        <begin position="8"/>
        <end position="62"/>
    </location>
</feature>
<dbReference type="GO" id="GO:0003677">
    <property type="term" value="F:DNA binding"/>
    <property type="evidence" value="ECO:0007669"/>
    <property type="project" value="InterPro"/>
</dbReference>
<dbReference type="Gene3D" id="1.10.260.40">
    <property type="entry name" value="lambda repressor-like DNA-binding domains"/>
    <property type="match status" value="1"/>
</dbReference>
<dbReference type="SMART" id="SM00530">
    <property type="entry name" value="HTH_XRE"/>
    <property type="match status" value="1"/>
</dbReference>
<evidence type="ECO:0000313" key="2">
    <source>
        <dbReference type="EMBL" id="AVF28799.1"/>
    </source>
</evidence>
<organism evidence="2 3">
    <name type="scientific">Paenibacillus larvae subsp. larvae</name>
    <dbReference type="NCBI Taxonomy" id="147375"/>
    <lineage>
        <taxon>Bacteria</taxon>
        <taxon>Bacillati</taxon>
        <taxon>Bacillota</taxon>
        <taxon>Bacilli</taxon>
        <taxon>Bacillales</taxon>
        <taxon>Paenibacillaceae</taxon>
        <taxon>Paenibacillus</taxon>
    </lineage>
</organism>
<proteinExistence type="predicted"/>
<name>A0A2L1U784_9BACL</name>
<gene>
    <name evidence="2" type="ORF">ERICIII_04795</name>
</gene>